<protein>
    <submittedName>
        <fullName evidence="5">FAD-dependent oxidoreductase</fullName>
        <ecNumber evidence="5">1.14.13.1</ecNumber>
    </submittedName>
</protein>
<gene>
    <name evidence="5" type="ORF">Tharo_3009</name>
</gene>
<dbReference type="InterPro" id="IPR002938">
    <property type="entry name" value="FAD-bd"/>
</dbReference>
<evidence type="ECO:0000259" key="4">
    <source>
        <dbReference type="Pfam" id="PF01494"/>
    </source>
</evidence>
<dbReference type="KEGG" id="tak:Tharo_3009"/>
<dbReference type="GO" id="GO:0018658">
    <property type="term" value="F:salicylate 1-monooxygenase activity"/>
    <property type="evidence" value="ECO:0007669"/>
    <property type="project" value="UniProtKB-EC"/>
</dbReference>
<dbReference type="PANTHER" id="PTHR43004:SF19">
    <property type="entry name" value="BINDING MONOOXYGENASE, PUTATIVE (JCVI)-RELATED"/>
    <property type="match status" value="1"/>
</dbReference>
<accession>A0A2R4BRH8</accession>
<dbReference type="NCBIfam" id="NF006002">
    <property type="entry name" value="PRK08132.1"/>
    <property type="match status" value="1"/>
</dbReference>
<dbReference type="InterPro" id="IPR050641">
    <property type="entry name" value="RIFMO-like"/>
</dbReference>
<sequence>MLSTFKYPKFEYVRPPEIAEERDGHYPIVIVGAGPVGLAAAIDLAQQGQRVLLLDNDDTVSIGSRGVCYAKRALEVLDRLGCGEEMVAKGVSWNVGRTFFREEEVFSFDLCPQPDHHRPGMINLQQYYLEDYLVKRARQLPNLEIRFKNNVIGVTPAAEQATLRVETPDGAYTLSTDWLVVADGARSPIRHMLGLDIEGKVFYDRFLIADVVMKAEYPTERWFWFDPPFHPNQSVLLHRQADNVWRIDFQLGWQADPEEEKKPENVIPRIKAMLGGNGNEDREFELEWVSVYTFQCRRMNRFNHGRVLFVGDAAHQVSPFGARGANSGIQDTDNLMWKLKLVIDGKAPASLLDSYSEERVFAADENIMNSTRSTDFITPKSTVSKTFRNAVLGLAEHYPFARALVNSGRLSVPSFLTESCLNTPDGEPFAGNMVPGAPLDDAPVDGGEAGQPWLLLALGNRFQLLYYVTDAAALDPATIDALHGLNQGAIPIEPIVVAARGAAPGGLRTLIDAKDRVRERYDLEPGTAYLVRPDQHVAARWRTFDPAKVRAALARATCNA</sequence>
<dbReference type="SUPFAM" id="SSF51905">
    <property type="entry name" value="FAD/NAD(P)-binding domain"/>
    <property type="match status" value="1"/>
</dbReference>
<reference evidence="5 6" key="1">
    <citation type="submission" date="2018-03" db="EMBL/GenBank/DDBJ databases">
        <title>Complete genome sequence of Thauera aromatica, a model organism for studying aromatic compound degradation under denitrifying conditions.</title>
        <authorList>
            <person name="Lo H.-Y."/>
            <person name="Goris T."/>
            <person name="Boll M."/>
            <person name="Mueller J.A."/>
        </authorList>
    </citation>
    <scope>NUCLEOTIDE SEQUENCE [LARGE SCALE GENOMIC DNA]</scope>
    <source>
        <strain evidence="5 6">K172</strain>
    </source>
</reference>
<dbReference type="AlphaFoldDB" id="A0A2R4BRH8"/>
<dbReference type="Gene3D" id="3.30.70.2450">
    <property type="match status" value="1"/>
</dbReference>
<dbReference type="Gene3D" id="3.50.50.60">
    <property type="entry name" value="FAD/NAD(P)-binding domain"/>
    <property type="match status" value="1"/>
</dbReference>
<evidence type="ECO:0000256" key="2">
    <source>
        <dbReference type="ARBA" id="ARBA00022630"/>
    </source>
</evidence>
<dbReference type="PANTHER" id="PTHR43004">
    <property type="entry name" value="TRK SYSTEM POTASSIUM UPTAKE PROTEIN"/>
    <property type="match status" value="1"/>
</dbReference>
<dbReference type="EMBL" id="CP028339">
    <property type="protein sequence ID" value="AVR89890.1"/>
    <property type="molecule type" value="Genomic_DNA"/>
</dbReference>
<dbReference type="Pfam" id="PF01494">
    <property type="entry name" value="FAD_binding_3"/>
    <property type="match status" value="1"/>
</dbReference>
<organism evidence="5 6">
    <name type="scientific">Thauera aromatica K172</name>
    <dbReference type="NCBI Taxonomy" id="44139"/>
    <lineage>
        <taxon>Bacteria</taxon>
        <taxon>Pseudomonadati</taxon>
        <taxon>Pseudomonadota</taxon>
        <taxon>Betaproteobacteria</taxon>
        <taxon>Rhodocyclales</taxon>
        <taxon>Zoogloeaceae</taxon>
        <taxon>Thauera</taxon>
    </lineage>
</organism>
<dbReference type="Proteomes" id="UP000241885">
    <property type="component" value="Chromosome"/>
</dbReference>
<keyword evidence="5" id="KW-0560">Oxidoreductase</keyword>
<dbReference type="InterPro" id="IPR036188">
    <property type="entry name" value="FAD/NAD-bd_sf"/>
</dbReference>
<dbReference type="PRINTS" id="PR00420">
    <property type="entry name" value="RNGMNOXGNASE"/>
</dbReference>
<name>A0A2R4BRH8_THAAR</name>
<proteinExistence type="predicted"/>
<dbReference type="Gene3D" id="3.40.30.120">
    <property type="match status" value="1"/>
</dbReference>
<comment type="cofactor">
    <cofactor evidence="1">
        <name>FAD</name>
        <dbReference type="ChEBI" id="CHEBI:57692"/>
    </cofactor>
</comment>
<feature type="domain" description="FAD-binding" evidence="4">
    <location>
        <begin position="27"/>
        <end position="369"/>
    </location>
</feature>
<dbReference type="EC" id="1.14.13.1" evidence="5"/>
<evidence type="ECO:0000313" key="6">
    <source>
        <dbReference type="Proteomes" id="UP000241885"/>
    </source>
</evidence>
<keyword evidence="2" id="KW-0285">Flavoprotein</keyword>
<evidence type="ECO:0000256" key="3">
    <source>
        <dbReference type="ARBA" id="ARBA00022827"/>
    </source>
</evidence>
<keyword evidence="3" id="KW-0274">FAD</keyword>
<keyword evidence="6" id="KW-1185">Reference proteome</keyword>
<dbReference type="RefSeq" id="WP_107221936.1">
    <property type="nucleotide sequence ID" value="NZ_CP028339.1"/>
</dbReference>
<evidence type="ECO:0000313" key="5">
    <source>
        <dbReference type="EMBL" id="AVR89890.1"/>
    </source>
</evidence>
<dbReference type="GO" id="GO:0071949">
    <property type="term" value="F:FAD binding"/>
    <property type="evidence" value="ECO:0007669"/>
    <property type="project" value="InterPro"/>
</dbReference>
<evidence type="ECO:0000256" key="1">
    <source>
        <dbReference type="ARBA" id="ARBA00001974"/>
    </source>
</evidence>
<dbReference type="OrthoDB" id="3443359at2"/>